<evidence type="ECO:0000313" key="1">
    <source>
        <dbReference type="EMBL" id="CAG7817873.1"/>
    </source>
</evidence>
<dbReference type="EMBL" id="CAJVCH010406100">
    <property type="protein sequence ID" value="CAG7817873.1"/>
    <property type="molecule type" value="Genomic_DNA"/>
</dbReference>
<gene>
    <name evidence="1" type="ORF">AFUS01_LOCUS28412</name>
</gene>
<reference evidence="1" key="1">
    <citation type="submission" date="2021-06" db="EMBL/GenBank/DDBJ databases">
        <authorList>
            <person name="Hodson N. C."/>
            <person name="Mongue J. A."/>
            <person name="Jaron S. K."/>
        </authorList>
    </citation>
    <scope>NUCLEOTIDE SEQUENCE</scope>
</reference>
<evidence type="ECO:0000313" key="2">
    <source>
        <dbReference type="Proteomes" id="UP000708208"/>
    </source>
</evidence>
<proteinExistence type="predicted"/>
<accession>A0A8J2PDR5</accession>
<dbReference type="AlphaFoldDB" id="A0A8J2PDR5"/>
<dbReference type="Proteomes" id="UP000708208">
    <property type="component" value="Unassembled WGS sequence"/>
</dbReference>
<organism evidence="1 2">
    <name type="scientific">Allacma fusca</name>
    <dbReference type="NCBI Taxonomy" id="39272"/>
    <lineage>
        <taxon>Eukaryota</taxon>
        <taxon>Metazoa</taxon>
        <taxon>Ecdysozoa</taxon>
        <taxon>Arthropoda</taxon>
        <taxon>Hexapoda</taxon>
        <taxon>Collembola</taxon>
        <taxon>Symphypleona</taxon>
        <taxon>Sminthuridae</taxon>
        <taxon>Allacma</taxon>
    </lineage>
</organism>
<protein>
    <submittedName>
        <fullName evidence="1">Uncharacterized protein</fullName>
    </submittedName>
</protein>
<keyword evidence="2" id="KW-1185">Reference proteome</keyword>
<sequence>MGETSVGARQQRRIIQNAVELEIRKTFEQIQIQPNLSKEASEITVSKNTTEIQYNAGIASQVCPEILEYQFNEQMSSCSSYDDSDNDSIVSTEDHVDIIDENNVADPLEEQLRRWAVTQSITHQALDKLLLVLQHHHQKLPKSAKTLLRTPNDAPIKQLSTSEEILYTGIRNGILRKLNQKIDFTSNSLTMHFSIDGLPISGS</sequence>
<comment type="caution">
    <text evidence="1">The sequence shown here is derived from an EMBL/GenBank/DDBJ whole genome shotgun (WGS) entry which is preliminary data.</text>
</comment>
<name>A0A8J2PDR5_9HEXA</name>